<dbReference type="Gene3D" id="1.20.1260.10">
    <property type="match status" value="1"/>
</dbReference>
<feature type="binding site" evidence="9">
    <location>
        <position position="92"/>
    </location>
    <ligand>
        <name>Fe cation</name>
        <dbReference type="ChEBI" id="CHEBI:24875"/>
        <label>2</label>
    </ligand>
</feature>
<comment type="caution">
    <text evidence="10">The sequence shown here is derived from an EMBL/GenBank/DDBJ whole genome shotgun (WGS) entry which is preliminary data.</text>
</comment>
<feature type="binding site" evidence="9">
    <location>
        <position position="62"/>
    </location>
    <ligand>
        <name>Fe cation</name>
        <dbReference type="ChEBI" id="CHEBI:24875"/>
        <label>1</label>
    </ligand>
</feature>
<comment type="cofactor">
    <cofactor evidence="9">
        <name>Fe cation</name>
        <dbReference type="ChEBI" id="CHEBI:24875"/>
    </cofactor>
    <text evidence="9">Binds 2 iron ions per subunit.</text>
</comment>
<sequence length="213" mass="23340">MNRTFSALDQIIGVLDHGLRLSFGPPPLAERETPAADLPESDLASAERAFAGSLMRVNHSGEICAQALYQGQALTAHCAEVREKLERSAQEENDHLAWTAQRIDQLGTHTSYLNPLWYAGSFAVGAIAGLVGDRWSLGFLAETERQVVEHLSGHLARLPAQDQRSRAVVEKMREDEGRHATVAIEAGASELPAPIKRLMRATARIMTTTAHWI</sequence>
<dbReference type="NCBIfam" id="NF033656">
    <property type="entry name" value="DMQ_monoox_COQ7"/>
    <property type="match status" value="1"/>
</dbReference>
<dbReference type="GO" id="GO:0005886">
    <property type="term" value="C:plasma membrane"/>
    <property type="evidence" value="ECO:0007669"/>
    <property type="project" value="UniProtKB-SubCell"/>
</dbReference>
<keyword evidence="3 9" id="KW-0831">Ubiquinone biosynthesis</keyword>
<dbReference type="EMBL" id="MFSP01000046">
    <property type="protein sequence ID" value="OGI67789.1"/>
    <property type="molecule type" value="Genomic_DNA"/>
</dbReference>
<feature type="binding site" evidence="9">
    <location>
        <position position="144"/>
    </location>
    <ligand>
        <name>Fe cation</name>
        <dbReference type="ChEBI" id="CHEBI:24875"/>
        <label>2</label>
    </ligand>
</feature>
<keyword evidence="7 9" id="KW-0503">Monooxygenase</keyword>
<proteinExistence type="inferred from homology"/>
<comment type="function">
    <text evidence="9">Catalyzes the hydroxylation of 2-nonaprenyl-3-methyl-6-methoxy-1,4-benzoquinol during ubiquinone biosynthesis.</text>
</comment>
<dbReference type="GO" id="GO:0006744">
    <property type="term" value="P:ubiquinone biosynthetic process"/>
    <property type="evidence" value="ECO:0007669"/>
    <property type="project" value="UniProtKB-UniRule"/>
</dbReference>
<keyword evidence="2 9" id="KW-1003">Cell membrane</keyword>
<gene>
    <name evidence="9" type="primary">coq7</name>
    <name evidence="10" type="ORF">A2W18_14595</name>
</gene>
<evidence type="ECO:0000256" key="8">
    <source>
        <dbReference type="ARBA" id="ARBA00023136"/>
    </source>
</evidence>
<dbReference type="AlphaFoldDB" id="A0A1F6VDY8"/>
<dbReference type="GO" id="GO:0008682">
    <property type="term" value="F:3-demethoxyubiquinol 3-hydroxylase activity"/>
    <property type="evidence" value="ECO:0007669"/>
    <property type="project" value="UniProtKB-EC"/>
</dbReference>
<dbReference type="HAMAP" id="MF_01658">
    <property type="entry name" value="COQ7"/>
    <property type="match status" value="1"/>
</dbReference>
<evidence type="ECO:0000256" key="3">
    <source>
        <dbReference type="ARBA" id="ARBA00022688"/>
    </source>
</evidence>
<dbReference type="SUPFAM" id="SSF47240">
    <property type="entry name" value="Ferritin-like"/>
    <property type="match status" value="1"/>
</dbReference>
<evidence type="ECO:0000313" key="11">
    <source>
        <dbReference type="Proteomes" id="UP000179076"/>
    </source>
</evidence>
<dbReference type="EC" id="1.14.99.60" evidence="9"/>
<evidence type="ECO:0000256" key="6">
    <source>
        <dbReference type="ARBA" id="ARBA00023004"/>
    </source>
</evidence>
<evidence type="ECO:0000256" key="9">
    <source>
        <dbReference type="HAMAP-Rule" id="MF_01658"/>
    </source>
</evidence>
<dbReference type="PANTHER" id="PTHR11237:SF4">
    <property type="entry name" value="5-DEMETHOXYUBIQUINONE HYDROXYLASE, MITOCHONDRIAL"/>
    <property type="match status" value="1"/>
</dbReference>
<feature type="binding site" evidence="9">
    <location>
        <position position="95"/>
    </location>
    <ligand>
        <name>Fe cation</name>
        <dbReference type="ChEBI" id="CHEBI:24875"/>
        <label>1</label>
    </ligand>
</feature>
<dbReference type="Pfam" id="PF03232">
    <property type="entry name" value="COQ7"/>
    <property type="match status" value="1"/>
</dbReference>
<feature type="binding site" evidence="9">
    <location>
        <position position="176"/>
    </location>
    <ligand>
        <name>Fe cation</name>
        <dbReference type="ChEBI" id="CHEBI:24875"/>
        <label>2</label>
    </ligand>
</feature>
<keyword evidence="4 9" id="KW-0479">Metal-binding</keyword>
<dbReference type="Proteomes" id="UP000179076">
    <property type="component" value="Unassembled WGS sequence"/>
</dbReference>
<organism evidence="10 11">
    <name type="scientific">Candidatus Muproteobacteria bacterium RBG_16_60_9</name>
    <dbReference type="NCBI Taxonomy" id="1817755"/>
    <lineage>
        <taxon>Bacteria</taxon>
        <taxon>Pseudomonadati</taxon>
        <taxon>Pseudomonadota</taxon>
        <taxon>Candidatus Muproteobacteria</taxon>
    </lineage>
</organism>
<comment type="subcellular location">
    <subcellularLocation>
        <location evidence="9">Cell membrane</location>
        <topology evidence="9">Peripheral membrane protein</topology>
    </subcellularLocation>
</comment>
<comment type="catalytic activity">
    <reaction evidence="9">
        <text>a 5-methoxy-2-methyl-3-(all-trans-polyprenyl)benzene-1,4-diol + AH2 + O2 = a 3-demethylubiquinol + A + H2O</text>
        <dbReference type="Rhea" id="RHEA:50908"/>
        <dbReference type="Rhea" id="RHEA-COMP:10859"/>
        <dbReference type="Rhea" id="RHEA-COMP:10914"/>
        <dbReference type="ChEBI" id="CHEBI:13193"/>
        <dbReference type="ChEBI" id="CHEBI:15377"/>
        <dbReference type="ChEBI" id="CHEBI:15379"/>
        <dbReference type="ChEBI" id="CHEBI:17499"/>
        <dbReference type="ChEBI" id="CHEBI:84167"/>
        <dbReference type="ChEBI" id="CHEBI:84422"/>
        <dbReference type="EC" id="1.14.99.60"/>
    </reaction>
</comment>
<feature type="binding site" evidence="9">
    <location>
        <position position="179"/>
    </location>
    <ligand>
        <name>Fe cation</name>
        <dbReference type="ChEBI" id="CHEBI:24875"/>
        <label>2</label>
    </ligand>
</feature>
<dbReference type="InterPro" id="IPR011566">
    <property type="entry name" value="Ubq_synth_Coq7"/>
</dbReference>
<evidence type="ECO:0000313" key="10">
    <source>
        <dbReference type="EMBL" id="OGI67789.1"/>
    </source>
</evidence>
<feature type="binding site" evidence="9">
    <location>
        <position position="176"/>
    </location>
    <ligand>
        <name>Fe cation</name>
        <dbReference type="ChEBI" id="CHEBI:24875"/>
        <label>1</label>
    </ligand>
</feature>
<keyword evidence="8 9" id="KW-0472">Membrane</keyword>
<comment type="pathway">
    <text evidence="1 9">Cofactor biosynthesis; ubiquinone biosynthesis.</text>
</comment>
<feature type="binding site" evidence="9">
    <location>
        <position position="92"/>
    </location>
    <ligand>
        <name>Fe cation</name>
        <dbReference type="ChEBI" id="CHEBI:24875"/>
        <label>1</label>
    </ligand>
</feature>
<dbReference type="InterPro" id="IPR047809">
    <property type="entry name" value="COQ7_proteobact"/>
</dbReference>
<keyword evidence="6 9" id="KW-0408">Iron</keyword>
<evidence type="ECO:0000256" key="5">
    <source>
        <dbReference type="ARBA" id="ARBA00023002"/>
    </source>
</evidence>
<dbReference type="CDD" id="cd01042">
    <property type="entry name" value="DMQH"/>
    <property type="match status" value="1"/>
</dbReference>
<accession>A0A1F6VDY8</accession>
<keyword evidence="5 9" id="KW-0560">Oxidoreductase</keyword>
<comment type="similarity">
    <text evidence="9">Belongs to the COQ7 family.</text>
</comment>
<dbReference type="PANTHER" id="PTHR11237">
    <property type="entry name" value="COENZYME Q10 BIOSYNTHESIS PROTEIN 7"/>
    <property type="match status" value="1"/>
</dbReference>
<dbReference type="UniPathway" id="UPA00232"/>
<reference evidence="10 11" key="1">
    <citation type="journal article" date="2016" name="Nat. Commun.">
        <title>Thousands of microbial genomes shed light on interconnected biogeochemical processes in an aquifer system.</title>
        <authorList>
            <person name="Anantharaman K."/>
            <person name="Brown C.T."/>
            <person name="Hug L.A."/>
            <person name="Sharon I."/>
            <person name="Castelle C.J."/>
            <person name="Probst A.J."/>
            <person name="Thomas B.C."/>
            <person name="Singh A."/>
            <person name="Wilkins M.J."/>
            <person name="Karaoz U."/>
            <person name="Brodie E.L."/>
            <person name="Williams K.H."/>
            <person name="Hubbard S.S."/>
            <person name="Banfield J.F."/>
        </authorList>
    </citation>
    <scope>NUCLEOTIDE SEQUENCE [LARGE SCALE GENOMIC DNA]</scope>
</reference>
<dbReference type="InterPro" id="IPR009078">
    <property type="entry name" value="Ferritin-like_SF"/>
</dbReference>
<name>A0A1F6VDY8_9PROT</name>
<dbReference type="InterPro" id="IPR012347">
    <property type="entry name" value="Ferritin-like"/>
</dbReference>
<evidence type="ECO:0000256" key="2">
    <source>
        <dbReference type="ARBA" id="ARBA00022475"/>
    </source>
</evidence>
<evidence type="ECO:0000256" key="7">
    <source>
        <dbReference type="ARBA" id="ARBA00023033"/>
    </source>
</evidence>
<protein>
    <recommendedName>
        <fullName evidence="9">3-demethoxyubiquinol 3-hydroxylase</fullName>
        <shortName evidence="9">DMQ hydroxylase</shortName>
        <ecNumber evidence="9">1.14.99.60</ecNumber>
    </recommendedName>
    <alternativeName>
        <fullName evidence="9">2-nonaprenyl-3-methyl-6-methoxy-1,4-benzoquinol hydroxylase</fullName>
    </alternativeName>
</protein>
<dbReference type="GO" id="GO:0046872">
    <property type="term" value="F:metal ion binding"/>
    <property type="evidence" value="ECO:0007669"/>
    <property type="project" value="UniProtKB-KW"/>
</dbReference>
<evidence type="ECO:0000256" key="4">
    <source>
        <dbReference type="ARBA" id="ARBA00022723"/>
    </source>
</evidence>
<evidence type="ECO:0000256" key="1">
    <source>
        <dbReference type="ARBA" id="ARBA00004749"/>
    </source>
</evidence>